<keyword evidence="2" id="KW-0808">Transferase</keyword>
<dbReference type="InterPro" id="IPR036388">
    <property type="entry name" value="WH-like_DNA-bd_sf"/>
</dbReference>
<evidence type="ECO:0000313" key="2">
    <source>
        <dbReference type="EMBL" id="SEE85880.1"/>
    </source>
</evidence>
<evidence type="ECO:0000256" key="1">
    <source>
        <dbReference type="ARBA" id="ARBA00006479"/>
    </source>
</evidence>
<dbReference type="SUPFAM" id="SSF46785">
    <property type="entry name" value="Winged helix' DNA-binding domain"/>
    <property type="match status" value="1"/>
</dbReference>
<dbReference type="Proteomes" id="UP000199220">
    <property type="component" value="Unassembled WGS sequence"/>
</dbReference>
<evidence type="ECO:0000313" key="3">
    <source>
        <dbReference type="Proteomes" id="UP000199220"/>
    </source>
</evidence>
<dbReference type="PANTHER" id="PTHR18964">
    <property type="entry name" value="ROK (REPRESSOR, ORF, KINASE) FAMILY"/>
    <property type="match status" value="1"/>
</dbReference>
<dbReference type="GO" id="GO:0016301">
    <property type="term" value="F:kinase activity"/>
    <property type="evidence" value="ECO:0007669"/>
    <property type="project" value="UniProtKB-KW"/>
</dbReference>
<comment type="similarity">
    <text evidence="1">Belongs to the ROK (NagC/XylR) family.</text>
</comment>
<keyword evidence="3" id="KW-1185">Reference proteome</keyword>
<dbReference type="Gene3D" id="3.30.420.40">
    <property type="match status" value="2"/>
</dbReference>
<dbReference type="InterPro" id="IPR000600">
    <property type="entry name" value="ROK"/>
</dbReference>
<accession>A0A1H5M9T4</accession>
<dbReference type="AlphaFoldDB" id="A0A1H5M9T4"/>
<dbReference type="InterPro" id="IPR036390">
    <property type="entry name" value="WH_DNA-bd_sf"/>
</dbReference>
<dbReference type="STRING" id="648782.SAMN04488554_3229"/>
<dbReference type="EMBL" id="FNTX01000002">
    <property type="protein sequence ID" value="SEE85880.1"/>
    <property type="molecule type" value="Genomic_DNA"/>
</dbReference>
<organism evidence="2 3">
    <name type="scientific">Ruania alba</name>
    <dbReference type="NCBI Taxonomy" id="648782"/>
    <lineage>
        <taxon>Bacteria</taxon>
        <taxon>Bacillati</taxon>
        <taxon>Actinomycetota</taxon>
        <taxon>Actinomycetes</taxon>
        <taxon>Micrococcales</taxon>
        <taxon>Ruaniaceae</taxon>
        <taxon>Ruania</taxon>
    </lineage>
</organism>
<dbReference type="CDD" id="cd00090">
    <property type="entry name" value="HTH_ARSR"/>
    <property type="match status" value="1"/>
</dbReference>
<dbReference type="InterPro" id="IPR011991">
    <property type="entry name" value="ArsR-like_HTH"/>
</dbReference>
<dbReference type="PANTHER" id="PTHR18964:SF173">
    <property type="entry name" value="GLUCOKINASE"/>
    <property type="match status" value="1"/>
</dbReference>
<dbReference type="OrthoDB" id="5174513at2"/>
<dbReference type="Gene3D" id="1.10.10.10">
    <property type="entry name" value="Winged helix-like DNA-binding domain superfamily/Winged helix DNA-binding domain"/>
    <property type="match status" value="1"/>
</dbReference>
<gene>
    <name evidence="2" type="ORF">SAMN04488554_3229</name>
</gene>
<name>A0A1H5M9T4_9MICO</name>
<proteinExistence type="inferred from homology"/>
<dbReference type="Pfam" id="PF00480">
    <property type="entry name" value="ROK"/>
    <property type="match status" value="1"/>
</dbReference>
<keyword evidence="2" id="KW-0418">Kinase</keyword>
<dbReference type="SUPFAM" id="SSF53067">
    <property type="entry name" value="Actin-like ATPase domain"/>
    <property type="match status" value="1"/>
</dbReference>
<reference evidence="3" key="1">
    <citation type="submission" date="2016-10" db="EMBL/GenBank/DDBJ databases">
        <authorList>
            <person name="Varghese N."/>
            <person name="Submissions S."/>
        </authorList>
    </citation>
    <scope>NUCLEOTIDE SEQUENCE [LARGE SCALE GENOMIC DNA]</scope>
    <source>
        <strain evidence="3">DSM 21368</strain>
    </source>
</reference>
<dbReference type="Pfam" id="PF13412">
    <property type="entry name" value="HTH_24"/>
    <property type="match status" value="1"/>
</dbReference>
<dbReference type="InterPro" id="IPR043129">
    <property type="entry name" value="ATPase_NBD"/>
</dbReference>
<protein>
    <submittedName>
        <fullName evidence="2">Sugar kinase of the NBD/HSP70 family, may contain an N-terminal HTH domain</fullName>
    </submittedName>
</protein>
<sequence>MFMTDHVGGSLQSLRESNRERLIALLREHGALHRAELARRAGVSRATVTTIVNELLAGGVVVEGAGSEPANGGPTAKRAALTLNPEAGVIVGLDFSAGSVTGVIADLSHQVLADGTRALAPQLGWMGRLDVGAELIDEMRADAGVTGRPLAGVGLGIPGPVDWTTGEIGTSSKSLEWAGARPSAQLAERLGVPVRQDNTAHLGALAEAVWGAARGSRHVVYVKVSAGLSAGLVIDGQMCRGALGATGALGHTCAVPDGPLCSCGSRGCLELYAATPAILEAVRPHHPDASFEGVAERAADGDRPCRRALADAATMLGRSLAGVCNLLNPESIIVGGDLTAAGDLVMGPLRTAVTDHALPIATQALSIGWGDLGDRAGAMGGVALMLQEPESIGASS</sequence>